<gene>
    <name evidence="1" type="ORF">E1757_21280</name>
</gene>
<proteinExistence type="predicted"/>
<evidence type="ECO:0000313" key="2">
    <source>
        <dbReference type="Proteomes" id="UP000295636"/>
    </source>
</evidence>
<name>A0A4R5KI08_9BACL</name>
<dbReference type="Proteomes" id="UP000295636">
    <property type="component" value="Unassembled WGS sequence"/>
</dbReference>
<sequence>MSQRTHYPRFHVLNEKAAWDEHTRSIVTSRTTDVSPYRFLTGKEADALFLICGLLVNDFSPDVLRFVVGHIDRTLYASTGEGQRQEGVPAAADLIRLGLQALDNCTKSNYYISFHALDRTAQKQLLQSVSGGTAHPQSEWKAVPQQPFFRKLMSLTVESYCSHPKVWSEIGYAGPAYPRGYVRAQLGQADPWEARQEQ</sequence>
<dbReference type="OrthoDB" id="63962at2"/>
<dbReference type="RefSeq" id="WP_133231870.1">
    <property type="nucleotide sequence ID" value="NZ_SMRT01000011.1"/>
</dbReference>
<dbReference type="InterPro" id="IPR027056">
    <property type="entry name" value="Gluconate_2DH_su3"/>
</dbReference>
<comment type="caution">
    <text evidence="1">The sequence shown here is derived from an EMBL/GenBank/DDBJ whole genome shotgun (WGS) entry which is preliminary data.</text>
</comment>
<dbReference type="Pfam" id="PF13618">
    <property type="entry name" value="Gluconate_2-dh3"/>
    <property type="match status" value="1"/>
</dbReference>
<dbReference type="AlphaFoldDB" id="A0A4R5KI08"/>
<reference evidence="1 2" key="1">
    <citation type="submission" date="2019-03" db="EMBL/GenBank/DDBJ databases">
        <title>This is whole genome sequence of Paenibacillus sp MS74 strain.</title>
        <authorList>
            <person name="Trinh H.N."/>
        </authorList>
    </citation>
    <scope>NUCLEOTIDE SEQUENCE [LARGE SCALE GENOMIC DNA]</scope>
    <source>
        <strain evidence="1 2">MS74</strain>
    </source>
</reference>
<dbReference type="EMBL" id="SMRT01000011">
    <property type="protein sequence ID" value="TDF95073.1"/>
    <property type="molecule type" value="Genomic_DNA"/>
</dbReference>
<protein>
    <submittedName>
        <fullName evidence="1">Gluconate 2-dehydrogenase subunit 3 family protein</fullName>
    </submittedName>
</protein>
<accession>A0A4R5KI08</accession>
<keyword evidence="2" id="KW-1185">Reference proteome</keyword>
<organism evidence="1 2">
    <name type="scientific">Paenibacillus piri</name>
    <dbReference type="NCBI Taxonomy" id="2547395"/>
    <lineage>
        <taxon>Bacteria</taxon>
        <taxon>Bacillati</taxon>
        <taxon>Bacillota</taxon>
        <taxon>Bacilli</taxon>
        <taxon>Bacillales</taxon>
        <taxon>Paenibacillaceae</taxon>
        <taxon>Paenibacillus</taxon>
    </lineage>
</organism>
<evidence type="ECO:0000313" key="1">
    <source>
        <dbReference type="EMBL" id="TDF95073.1"/>
    </source>
</evidence>